<protein>
    <submittedName>
        <fullName evidence="1">Uncharacterized protein</fullName>
    </submittedName>
</protein>
<dbReference type="Gramene" id="ERN07585">
    <property type="protein sequence ID" value="ERN07585"/>
    <property type="gene ID" value="AMTR_s00157p00043930"/>
</dbReference>
<proteinExistence type="predicted"/>
<dbReference type="EMBL" id="KI393724">
    <property type="protein sequence ID" value="ERN07585.1"/>
    <property type="molecule type" value="Genomic_DNA"/>
</dbReference>
<keyword evidence="2" id="KW-1185">Reference proteome</keyword>
<accession>W1PKE1</accession>
<name>W1PKE1_AMBTC</name>
<sequence length="130" mass="14044">MDPLAIIEIDSEWEALDVEIMGEKIDSQAEFGSFLDVSAGQEVLAMVELTLVGLEKKVGLQLRGSMKLKKNATMGNTMDVMGLGYEVPITVVLEDIKAKKRPAIAILAAEIAAKGLMIEDKEGEAHIQST</sequence>
<evidence type="ECO:0000313" key="2">
    <source>
        <dbReference type="Proteomes" id="UP000017836"/>
    </source>
</evidence>
<evidence type="ECO:0000313" key="1">
    <source>
        <dbReference type="EMBL" id="ERN07585.1"/>
    </source>
</evidence>
<dbReference type="AlphaFoldDB" id="W1PKE1"/>
<reference evidence="2" key="1">
    <citation type="journal article" date="2013" name="Science">
        <title>The Amborella genome and the evolution of flowering plants.</title>
        <authorList>
            <consortium name="Amborella Genome Project"/>
        </authorList>
    </citation>
    <scope>NUCLEOTIDE SEQUENCE [LARGE SCALE GENOMIC DNA]</scope>
</reference>
<dbReference type="HOGENOM" id="CLU_1940979_0_0_1"/>
<organism evidence="1 2">
    <name type="scientific">Amborella trichopoda</name>
    <dbReference type="NCBI Taxonomy" id="13333"/>
    <lineage>
        <taxon>Eukaryota</taxon>
        <taxon>Viridiplantae</taxon>
        <taxon>Streptophyta</taxon>
        <taxon>Embryophyta</taxon>
        <taxon>Tracheophyta</taxon>
        <taxon>Spermatophyta</taxon>
        <taxon>Magnoliopsida</taxon>
        <taxon>Amborellales</taxon>
        <taxon>Amborellaceae</taxon>
        <taxon>Amborella</taxon>
    </lineage>
</organism>
<gene>
    <name evidence="1" type="ORF">AMTR_s00157p00043930</name>
</gene>
<dbReference type="Proteomes" id="UP000017836">
    <property type="component" value="Unassembled WGS sequence"/>
</dbReference>